<comment type="caution">
    <text evidence="2">The sequence shown here is derived from an EMBL/GenBank/DDBJ whole genome shotgun (WGS) entry which is preliminary data.</text>
</comment>
<sequence>MSERGERGEEGQERTLIDVLLRLSGEVAGGTLELARNTATLSAMFGETWLRQLLNASMEPERLEAMAEAGHFLRDARETAGLTIKELAESLGLADKDILEAVESGEKILPLELVLRSASLLARHDPIPFLLKFLRTYNPQLERRLEDWGVMALPRQYERERRFINLYRKHDALRGFSDSEFQRYLEYMDSSSNLVLELMAREKAAHAAGGKKRAAPAPKTSAGRKAARKPAARRKSPRRKA</sequence>
<protein>
    <submittedName>
        <fullName evidence="2">Helix-turn-helix domain-containing protein</fullName>
    </submittedName>
</protein>
<name>A0A5C8ZRC7_9GAMM</name>
<reference evidence="2 3" key="1">
    <citation type="submission" date="2019-08" db="EMBL/GenBank/DDBJ databases">
        <title>Parahaliea maris sp. nov., isolated from the surface seawater.</title>
        <authorList>
            <person name="Liu Y."/>
        </authorList>
    </citation>
    <scope>NUCLEOTIDE SEQUENCE [LARGE SCALE GENOMIC DNA]</scope>
    <source>
        <strain evidence="2 3">S2-26</strain>
    </source>
</reference>
<feature type="region of interest" description="Disordered" evidence="1">
    <location>
        <begin position="207"/>
        <end position="241"/>
    </location>
</feature>
<dbReference type="Gene3D" id="1.10.260.40">
    <property type="entry name" value="lambda repressor-like DNA-binding domains"/>
    <property type="match status" value="1"/>
</dbReference>
<dbReference type="SUPFAM" id="SSF47413">
    <property type="entry name" value="lambda repressor-like DNA-binding domains"/>
    <property type="match status" value="1"/>
</dbReference>
<feature type="compositionally biased region" description="Basic residues" evidence="1">
    <location>
        <begin position="225"/>
        <end position="241"/>
    </location>
</feature>
<accession>A0A5C8ZRC7</accession>
<keyword evidence="3" id="KW-1185">Reference proteome</keyword>
<dbReference type="RefSeq" id="WP_148064684.1">
    <property type="nucleotide sequence ID" value="NZ_VRYZ01000005.1"/>
</dbReference>
<dbReference type="AlphaFoldDB" id="A0A5C8ZRC7"/>
<dbReference type="GO" id="GO:0003677">
    <property type="term" value="F:DNA binding"/>
    <property type="evidence" value="ECO:0007669"/>
    <property type="project" value="InterPro"/>
</dbReference>
<feature type="compositionally biased region" description="Low complexity" evidence="1">
    <location>
        <begin position="215"/>
        <end position="224"/>
    </location>
</feature>
<gene>
    <name evidence="2" type="ORF">FVW59_12515</name>
</gene>
<dbReference type="Pfam" id="PF13560">
    <property type="entry name" value="HTH_31"/>
    <property type="match status" value="1"/>
</dbReference>
<dbReference type="OrthoDB" id="6359369at2"/>
<evidence type="ECO:0000256" key="1">
    <source>
        <dbReference type="SAM" id="MobiDB-lite"/>
    </source>
</evidence>
<dbReference type="InterPro" id="IPR010982">
    <property type="entry name" value="Lambda_DNA-bd_dom_sf"/>
</dbReference>
<organism evidence="2 3">
    <name type="scientific">Parahaliea aestuarii</name>
    <dbReference type="NCBI Taxonomy" id="1852021"/>
    <lineage>
        <taxon>Bacteria</taxon>
        <taxon>Pseudomonadati</taxon>
        <taxon>Pseudomonadota</taxon>
        <taxon>Gammaproteobacteria</taxon>
        <taxon>Cellvibrionales</taxon>
        <taxon>Halieaceae</taxon>
        <taxon>Parahaliea</taxon>
    </lineage>
</organism>
<proteinExistence type="predicted"/>
<evidence type="ECO:0000313" key="3">
    <source>
        <dbReference type="Proteomes" id="UP000321933"/>
    </source>
</evidence>
<dbReference type="EMBL" id="VRYZ01000005">
    <property type="protein sequence ID" value="TXS91028.1"/>
    <property type="molecule type" value="Genomic_DNA"/>
</dbReference>
<dbReference type="Proteomes" id="UP000321933">
    <property type="component" value="Unassembled WGS sequence"/>
</dbReference>
<evidence type="ECO:0000313" key="2">
    <source>
        <dbReference type="EMBL" id="TXS91028.1"/>
    </source>
</evidence>